<keyword evidence="6 9" id="KW-1133">Transmembrane helix</keyword>
<dbReference type="Pfam" id="PF00005">
    <property type="entry name" value="ABC_tran"/>
    <property type="match status" value="1"/>
</dbReference>
<comment type="subcellular location">
    <subcellularLocation>
        <location evidence="1">Membrane</location>
        <topology evidence="1">Multi-pass membrane protein</topology>
    </subcellularLocation>
</comment>
<dbReference type="PROSITE" id="PS50893">
    <property type="entry name" value="ABC_TRANSPORTER_2"/>
    <property type="match status" value="1"/>
</dbReference>
<keyword evidence="7 9" id="KW-0472">Membrane</keyword>
<evidence type="ECO:0000256" key="1">
    <source>
        <dbReference type="ARBA" id="ARBA00004141"/>
    </source>
</evidence>
<dbReference type="SMART" id="SM00382">
    <property type="entry name" value="AAA"/>
    <property type="match status" value="1"/>
</dbReference>
<dbReference type="AlphaFoldDB" id="A0A0G4H3Q9"/>
<feature type="signal peptide" evidence="10">
    <location>
        <begin position="1"/>
        <end position="26"/>
    </location>
</feature>
<feature type="compositionally biased region" description="Low complexity" evidence="8">
    <location>
        <begin position="365"/>
        <end position="380"/>
    </location>
</feature>
<feature type="region of interest" description="Disordered" evidence="8">
    <location>
        <begin position="512"/>
        <end position="539"/>
    </location>
</feature>
<dbReference type="GO" id="GO:0140359">
    <property type="term" value="F:ABC-type transporter activity"/>
    <property type="evidence" value="ECO:0007669"/>
    <property type="project" value="InterPro"/>
</dbReference>
<dbReference type="PANTHER" id="PTHR48041">
    <property type="entry name" value="ABC TRANSPORTER G FAMILY MEMBER 28"/>
    <property type="match status" value="1"/>
</dbReference>
<feature type="region of interest" description="Disordered" evidence="8">
    <location>
        <begin position="344"/>
        <end position="380"/>
    </location>
</feature>
<dbReference type="EMBL" id="CDMZ01001831">
    <property type="protein sequence ID" value="CEM38137.1"/>
    <property type="molecule type" value="Genomic_DNA"/>
</dbReference>
<dbReference type="InterPro" id="IPR003439">
    <property type="entry name" value="ABC_transporter-like_ATP-bd"/>
</dbReference>
<dbReference type="PhylomeDB" id="A0A0G4H3Q9"/>
<dbReference type="InterPro" id="IPR017871">
    <property type="entry name" value="ABC_transporter-like_CS"/>
</dbReference>
<protein>
    <recommendedName>
        <fullName evidence="11">ABC transporter domain-containing protein</fullName>
    </recommendedName>
</protein>
<dbReference type="PROSITE" id="PS00211">
    <property type="entry name" value="ABC_TRANSPORTER_1"/>
    <property type="match status" value="1"/>
</dbReference>
<feature type="transmembrane region" description="Helical" evidence="9">
    <location>
        <begin position="590"/>
        <end position="611"/>
    </location>
</feature>
<keyword evidence="5" id="KW-0067">ATP-binding</keyword>
<evidence type="ECO:0000259" key="11">
    <source>
        <dbReference type="PROSITE" id="PS50893"/>
    </source>
</evidence>
<dbReference type="InterPro" id="IPR050352">
    <property type="entry name" value="ABCG_transporters"/>
</dbReference>
<proteinExistence type="predicted"/>
<feature type="domain" description="ABC transporter" evidence="11">
    <location>
        <begin position="40"/>
        <end position="301"/>
    </location>
</feature>
<dbReference type="SUPFAM" id="SSF52540">
    <property type="entry name" value="P-loop containing nucleoside triphosphate hydrolases"/>
    <property type="match status" value="1"/>
</dbReference>
<keyword evidence="3 9" id="KW-0812">Transmembrane</keyword>
<evidence type="ECO:0000256" key="2">
    <source>
        <dbReference type="ARBA" id="ARBA00022448"/>
    </source>
</evidence>
<dbReference type="GO" id="GO:0016020">
    <property type="term" value="C:membrane"/>
    <property type="evidence" value="ECO:0007669"/>
    <property type="project" value="UniProtKB-SubCell"/>
</dbReference>
<keyword evidence="2" id="KW-0813">Transport</keyword>
<evidence type="ECO:0000256" key="5">
    <source>
        <dbReference type="ARBA" id="ARBA00022840"/>
    </source>
</evidence>
<evidence type="ECO:0000256" key="3">
    <source>
        <dbReference type="ARBA" id="ARBA00022692"/>
    </source>
</evidence>
<dbReference type="Pfam" id="PF01061">
    <property type="entry name" value="ABC2_membrane"/>
    <property type="match status" value="2"/>
</dbReference>
<dbReference type="Gene3D" id="3.40.50.300">
    <property type="entry name" value="P-loop containing nucleotide triphosphate hydrolases"/>
    <property type="match status" value="1"/>
</dbReference>
<evidence type="ECO:0000256" key="6">
    <source>
        <dbReference type="ARBA" id="ARBA00022989"/>
    </source>
</evidence>
<feature type="transmembrane region" description="Helical" evidence="9">
    <location>
        <begin position="560"/>
        <end position="578"/>
    </location>
</feature>
<feature type="transmembrane region" description="Helical" evidence="9">
    <location>
        <begin position="617"/>
        <end position="637"/>
    </location>
</feature>
<feature type="compositionally biased region" description="Acidic residues" evidence="8">
    <location>
        <begin position="785"/>
        <end position="796"/>
    </location>
</feature>
<name>A0A0G4H3Q9_9ALVE</name>
<keyword evidence="4" id="KW-0547">Nucleotide-binding</keyword>
<reference evidence="12" key="1">
    <citation type="submission" date="2014-11" db="EMBL/GenBank/DDBJ databases">
        <authorList>
            <person name="Otto D Thomas"/>
            <person name="Naeem Raeece"/>
        </authorList>
    </citation>
    <scope>NUCLEOTIDE SEQUENCE</scope>
</reference>
<evidence type="ECO:0000256" key="7">
    <source>
        <dbReference type="ARBA" id="ARBA00023136"/>
    </source>
</evidence>
<gene>
    <name evidence="12" type="ORF">Cvel_5635</name>
</gene>
<dbReference type="InterPro" id="IPR013525">
    <property type="entry name" value="ABC2_TM"/>
</dbReference>
<sequence length="879" mass="93986">MVSRGAVPLCFFLSLLISLCADVTVGETPKANDKPVPVGLEWSSLRYSLGRRGKSRNGEETAINLLENVSGEAKPGRLMALMGPSGAGKSTLLLALSGQLPFQRGACLSGSLMINGTEIANKQGEEALSCPPEFDQCLISQSDIFFSQLSVEETLRLAVRLRASDESETERMDKRVDRLVERLALAKAKGTAVGDEKTRGLSGGEKRRLSIACELVGKPSVIFADEPTSGLDSFQATQVADALSGLAKDGHTVVAVIHQPPAPVWDKIDDLCLLSEGKVIYCGPAGGEVIEYFAQLGYACPPFVSASEYLLSLASVDYSSPEAAKDSRARLDFLSERWEREMARRKRAGKMGTAEKNEEEEGKPENSNTEGNEGQLSSSALSSESPLKCLVKRCSALREGLVEALQPSALRAVFKSFASQIGLLFPRAWRQISRDRLALIARLSSTLSSALIEGLIFFGLKLTEAGIQDRLGLLQVAAVSVAMTSVIKTVTAFVKERAVVLKEKTQLARPWSGQKWRTRGTGADKNGENGDSSGSEVTNKKRRRAYPVLAYFLSKLSAELPFNFLFPAIFGAVLYPLAGLNAAAGRFARFLLVLSAESLVTTSLGLLIGSLSPSLDFALALTPAVMLIFIVFGGLYLNVNSVPKALRFIEEWSPIKTSFQALCLNELQGMKFEKEIRGRPPGAAGGAPRIFGRKNSGEKPVVTGEETLVKLGFLSPDENGSLGGGADSVASSILRLCGKQVKLALVLAGLTLFSLRLQSPSFQPLERHPRRPQGQQRGAVVLGEWEQETETEEGEGDSAHTEAAGPETEAEILAGDRGEIAEGGGSNPATSVPAGTGSAEGFGGCLQWMFRAVDYEGGSYVLQGAAPLGGHRKNLQMPP</sequence>
<dbReference type="PANTHER" id="PTHR48041:SF41">
    <property type="entry name" value="ABC TRANSPORTER G FAMILY"/>
    <property type="match status" value="1"/>
</dbReference>
<evidence type="ECO:0000256" key="9">
    <source>
        <dbReference type="SAM" id="Phobius"/>
    </source>
</evidence>
<dbReference type="GO" id="GO:0005524">
    <property type="term" value="F:ATP binding"/>
    <property type="evidence" value="ECO:0007669"/>
    <property type="project" value="UniProtKB-KW"/>
</dbReference>
<accession>A0A0G4H3Q9</accession>
<dbReference type="InterPro" id="IPR027417">
    <property type="entry name" value="P-loop_NTPase"/>
</dbReference>
<evidence type="ECO:0000256" key="10">
    <source>
        <dbReference type="SAM" id="SignalP"/>
    </source>
</evidence>
<dbReference type="InterPro" id="IPR003593">
    <property type="entry name" value="AAA+_ATPase"/>
</dbReference>
<feature type="chain" id="PRO_5005190938" description="ABC transporter domain-containing protein" evidence="10">
    <location>
        <begin position="27"/>
        <end position="879"/>
    </location>
</feature>
<keyword evidence="10" id="KW-0732">Signal</keyword>
<dbReference type="GO" id="GO:0016887">
    <property type="term" value="F:ATP hydrolysis activity"/>
    <property type="evidence" value="ECO:0007669"/>
    <property type="project" value="InterPro"/>
</dbReference>
<organism evidence="12">
    <name type="scientific">Chromera velia CCMP2878</name>
    <dbReference type="NCBI Taxonomy" id="1169474"/>
    <lineage>
        <taxon>Eukaryota</taxon>
        <taxon>Sar</taxon>
        <taxon>Alveolata</taxon>
        <taxon>Colpodellida</taxon>
        <taxon>Chromeraceae</taxon>
        <taxon>Chromera</taxon>
    </lineage>
</organism>
<evidence type="ECO:0000313" key="12">
    <source>
        <dbReference type="EMBL" id="CEM38137.1"/>
    </source>
</evidence>
<evidence type="ECO:0000256" key="8">
    <source>
        <dbReference type="SAM" id="MobiDB-lite"/>
    </source>
</evidence>
<feature type="region of interest" description="Disordered" evidence="8">
    <location>
        <begin position="763"/>
        <end position="807"/>
    </location>
</feature>
<dbReference type="VEuPathDB" id="CryptoDB:Cvel_5635"/>
<evidence type="ECO:0000256" key="4">
    <source>
        <dbReference type="ARBA" id="ARBA00022741"/>
    </source>
</evidence>